<accession>A0A290XIS8</accession>
<name>A0A290XIS8_9GAMM</name>
<sequence>MDTAWQRFIKLAIEEEIITADQRFGLHDLRRKGGTDTPGTFAEKQQALGLSEQMMKTYDKSGPEVAPPD</sequence>
<evidence type="ECO:0000313" key="2">
    <source>
        <dbReference type="Proteomes" id="UP000218968"/>
    </source>
</evidence>
<proteinExistence type="predicted"/>
<protein>
    <submittedName>
        <fullName evidence="1">Integrase</fullName>
    </submittedName>
</protein>
<evidence type="ECO:0000313" key="1">
    <source>
        <dbReference type="EMBL" id="ATD68908.1"/>
    </source>
</evidence>
<dbReference type="EMBL" id="CP023406">
    <property type="protein sequence ID" value="ATD68908.1"/>
    <property type="molecule type" value="Genomic_DNA"/>
</dbReference>
<reference evidence="2" key="1">
    <citation type="submission" date="2017-09" db="EMBL/GenBank/DDBJ databases">
        <title>Luteimonas liuhanmingii sp.nov., isolated from the intestinal contents of Tibetan Plateau Pika in Yushu, Qinghai Province, China.</title>
        <authorList>
            <person name="Gui Z."/>
        </authorList>
    </citation>
    <scope>NUCLEOTIDE SEQUENCE [LARGE SCALE GENOMIC DNA]</scope>
    <source>
        <strain evidence="2">100111</strain>
    </source>
</reference>
<gene>
    <name evidence="1" type="ORF">CNR27_14115</name>
</gene>
<keyword evidence="2" id="KW-1185">Reference proteome</keyword>
<dbReference type="KEGG" id="lum:CNR27_14115"/>
<organism evidence="1 2">
    <name type="scientific">Luteimonas chenhongjianii</name>
    <dbReference type="NCBI Taxonomy" id="2006110"/>
    <lineage>
        <taxon>Bacteria</taxon>
        <taxon>Pseudomonadati</taxon>
        <taxon>Pseudomonadota</taxon>
        <taxon>Gammaproteobacteria</taxon>
        <taxon>Lysobacterales</taxon>
        <taxon>Lysobacteraceae</taxon>
        <taxon>Luteimonas</taxon>
    </lineage>
</organism>
<dbReference type="Proteomes" id="UP000218968">
    <property type="component" value="Chromosome"/>
</dbReference>
<dbReference type="AlphaFoldDB" id="A0A290XIS8"/>
<dbReference type="OrthoDB" id="6173494at2"/>